<accession>A0AAJ0M2A7</accession>
<keyword evidence="1" id="KW-0732">Signal</keyword>
<reference evidence="2" key="1">
    <citation type="journal article" date="2023" name="Mol. Phylogenet. Evol.">
        <title>Genome-scale phylogeny and comparative genomics of the fungal order Sordariales.</title>
        <authorList>
            <person name="Hensen N."/>
            <person name="Bonometti L."/>
            <person name="Westerberg I."/>
            <person name="Brannstrom I.O."/>
            <person name="Guillou S."/>
            <person name="Cros-Aarteil S."/>
            <person name="Calhoun S."/>
            <person name="Haridas S."/>
            <person name="Kuo A."/>
            <person name="Mondo S."/>
            <person name="Pangilinan J."/>
            <person name="Riley R."/>
            <person name="LaButti K."/>
            <person name="Andreopoulos B."/>
            <person name="Lipzen A."/>
            <person name="Chen C."/>
            <person name="Yan M."/>
            <person name="Daum C."/>
            <person name="Ng V."/>
            <person name="Clum A."/>
            <person name="Steindorff A."/>
            <person name="Ohm R.A."/>
            <person name="Martin F."/>
            <person name="Silar P."/>
            <person name="Natvig D.O."/>
            <person name="Lalanne C."/>
            <person name="Gautier V."/>
            <person name="Ament-Velasquez S.L."/>
            <person name="Kruys A."/>
            <person name="Hutchinson M.I."/>
            <person name="Powell A.J."/>
            <person name="Barry K."/>
            <person name="Miller A.N."/>
            <person name="Grigoriev I.V."/>
            <person name="Debuchy R."/>
            <person name="Gladieux P."/>
            <person name="Hiltunen Thoren M."/>
            <person name="Johannesson H."/>
        </authorList>
    </citation>
    <scope>NUCLEOTIDE SEQUENCE</scope>
    <source>
        <strain evidence="2">CBS 333.67</strain>
    </source>
</reference>
<proteinExistence type="predicted"/>
<dbReference type="Pfam" id="PF00300">
    <property type="entry name" value="His_Phos_1"/>
    <property type="match status" value="1"/>
</dbReference>
<dbReference type="InterPro" id="IPR029033">
    <property type="entry name" value="His_PPase_superfam"/>
</dbReference>
<feature type="chain" id="PRO_5042594486" evidence="1">
    <location>
        <begin position="19"/>
        <end position="367"/>
    </location>
</feature>
<dbReference type="InterPro" id="IPR013078">
    <property type="entry name" value="His_Pase_superF_clade-1"/>
</dbReference>
<protein>
    <submittedName>
        <fullName evidence="2">Phosphoglycerate mutase</fullName>
    </submittedName>
</protein>
<organism evidence="2 3">
    <name type="scientific">Chaetomium strumarium</name>
    <dbReference type="NCBI Taxonomy" id="1170767"/>
    <lineage>
        <taxon>Eukaryota</taxon>
        <taxon>Fungi</taxon>
        <taxon>Dikarya</taxon>
        <taxon>Ascomycota</taxon>
        <taxon>Pezizomycotina</taxon>
        <taxon>Sordariomycetes</taxon>
        <taxon>Sordariomycetidae</taxon>
        <taxon>Sordariales</taxon>
        <taxon>Chaetomiaceae</taxon>
        <taxon>Chaetomium</taxon>
    </lineage>
</organism>
<comment type="caution">
    <text evidence="2">The sequence shown here is derived from an EMBL/GenBank/DDBJ whole genome shotgun (WGS) entry which is preliminary data.</text>
</comment>
<dbReference type="GO" id="GO:0016791">
    <property type="term" value="F:phosphatase activity"/>
    <property type="evidence" value="ECO:0007669"/>
    <property type="project" value="TreeGrafter"/>
</dbReference>
<dbReference type="RefSeq" id="XP_062721889.1">
    <property type="nucleotide sequence ID" value="XM_062864917.1"/>
</dbReference>
<evidence type="ECO:0000313" key="3">
    <source>
        <dbReference type="Proteomes" id="UP001273166"/>
    </source>
</evidence>
<dbReference type="InterPro" id="IPR050275">
    <property type="entry name" value="PGM_Phosphatase"/>
</dbReference>
<gene>
    <name evidence="2" type="ORF">B0T15DRAFT_397663</name>
</gene>
<dbReference type="AlphaFoldDB" id="A0AAJ0M2A7"/>
<name>A0AAJ0M2A7_9PEZI</name>
<dbReference type="Gene3D" id="3.40.50.1240">
    <property type="entry name" value="Phosphoglycerate mutase-like"/>
    <property type="match status" value="1"/>
</dbReference>
<evidence type="ECO:0000313" key="2">
    <source>
        <dbReference type="EMBL" id="KAK3306109.1"/>
    </source>
</evidence>
<reference evidence="2" key="2">
    <citation type="submission" date="2023-06" db="EMBL/GenBank/DDBJ databases">
        <authorList>
            <consortium name="Lawrence Berkeley National Laboratory"/>
            <person name="Mondo S.J."/>
            <person name="Hensen N."/>
            <person name="Bonometti L."/>
            <person name="Westerberg I."/>
            <person name="Brannstrom I.O."/>
            <person name="Guillou S."/>
            <person name="Cros-Aarteil S."/>
            <person name="Calhoun S."/>
            <person name="Haridas S."/>
            <person name="Kuo A."/>
            <person name="Pangilinan J."/>
            <person name="Riley R."/>
            <person name="Labutti K."/>
            <person name="Andreopoulos B."/>
            <person name="Lipzen A."/>
            <person name="Chen C."/>
            <person name="Yanf M."/>
            <person name="Daum C."/>
            <person name="Ng V."/>
            <person name="Clum A."/>
            <person name="Steindorff A."/>
            <person name="Ohm R."/>
            <person name="Martin F."/>
            <person name="Silar P."/>
            <person name="Natvig D."/>
            <person name="Lalanne C."/>
            <person name="Gautier V."/>
            <person name="Ament-Velasquez S.L."/>
            <person name="Kruys A."/>
            <person name="Hutchinson M.I."/>
            <person name="Powell A.J."/>
            <person name="Barry K."/>
            <person name="Miller A.N."/>
            <person name="Grigoriev I.V."/>
            <person name="Debuchy R."/>
            <person name="Gladieux P."/>
            <person name="Thoren M.H."/>
            <person name="Johannesson H."/>
        </authorList>
    </citation>
    <scope>NUCLEOTIDE SEQUENCE</scope>
    <source>
        <strain evidence="2">CBS 333.67</strain>
    </source>
</reference>
<sequence>MKTTTLAVSLLAVAPAAATVAGRSRFQPEGKSINFTSVSGYFVQDDPATSPTGFDYATVNFGLINRTYPTDKRFDPKREKTQWQRFEAYVKHLNSGCGKKPNVEYKVLFMGRHGEGWHNAAESFYGTPAWNCYWAEQEGNGTAVWADPLLTPAGEREAYKANAYFKDRYETQKMPCFESYYSSPLSRCTVTANLTFADINLPANRPFVVTVKEGFREGMTVHTCNRRSTKTQISAMFPTYQFEPGFTEADELWRATESETDAAFAARAKAVLDDVFTNDKNTWISITAHSGAVAKLLEALNHRAFRLATGQIIPVLVKAEVVEKQPTPTFEAHEPYSTCDAPPVTSIAGQGCVCATGTGLLVAPTGI</sequence>
<keyword evidence="3" id="KW-1185">Reference proteome</keyword>
<dbReference type="CDD" id="cd07040">
    <property type="entry name" value="HP"/>
    <property type="match status" value="1"/>
</dbReference>
<feature type="signal peptide" evidence="1">
    <location>
        <begin position="1"/>
        <end position="18"/>
    </location>
</feature>
<evidence type="ECO:0000256" key="1">
    <source>
        <dbReference type="SAM" id="SignalP"/>
    </source>
</evidence>
<dbReference type="PANTHER" id="PTHR48100">
    <property type="entry name" value="BROAD-SPECIFICITY PHOSPHATASE YOR283W-RELATED"/>
    <property type="match status" value="1"/>
</dbReference>
<dbReference type="SUPFAM" id="SSF53254">
    <property type="entry name" value="Phosphoglycerate mutase-like"/>
    <property type="match status" value="1"/>
</dbReference>
<dbReference type="GeneID" id="87883746"/>
<dbReference type="GO" id="GO:0005737">
    <property type="term" value="C:cytoplasm"/>
    <property type="evidence" value="ECO:0007669"/>
    <property type="project" value="TreeGrafter"/>
</dbReference>
<dbReference type="PANTHER" id="PTHR48100:SF32">
    <property type="entry name" value="ANCHORED PROTEIN, PUTATIVE (AFU_ORTHOLOGUE AFUA_1G10590)-RELATED"/>
    <property type="match status" value="1"/>
</dbReference>
<dbReference type="EMBL" id="JAUDZG010000004">
    <property type="protein sequence ID" value="KAK3306109.1"/>
    <property type="molecule type" value="Genomic_DNA"/>
</dbReference>
<dbReference type="Proteomes" id="UP001273166">
    <property type="component" value="Unassembled WGS sequence"/>
</dbReference>